<dbReference type="NCBIfam" id="TIGR02604">
    <property type="entry name" value="Piru_Ver_Nterm"/>
    <property type="match status" value="1"/>
</dbReference>
<dbReference type="RefSeq" id="WP_150074336.1">
    <property type="nucleotide sequence ID" value="NZ_VWOX01000001.1"/>
</dbReference>
<dbReference type="Gene3D" id="2.120.10.30">
    <property type="entry name" value="TolB, C-terminal domain"/>
    <property type="match status" value="1"/>
</dbReference>
<dbReference type="InterPro" id="IPR055557">
    <property type="entry name" value="DUF7133"/>
</dbReference>
<dbReference type="PANTHER" id="PTHR33546">
    <property type="entry name" value="LARGE, MULTIFUNCTIONAL SECRETED PROTEIN-RELATED"/>
    <property type="match status" value="1"/>
</dbReference>
<dbReference type="InterPro" id="IPR036909">
    <property type="entry name" value="Cyt_c-like_dom_sf"/>
</dbReference>
<sequence length="1405" mass="153675">MMHKRPTADRRRRFPAFPVLFLLLVVSPGVAEEPLPAWKAGFAKVDITPTEPVRMSGYGSRDHVNEGVDMPLMVRSMALQATSPDASPLVLVSVDTIGLPGALTQEIAATLKDRNGLNREQIVFCSTHTHCAPTLDANLSNIFTVPLTPAEAAAADRYRNQLREAILKAVAESLANQSPAELSYDVGKAAVAANRRVLVDGRWTGFGIQRDGPVDHSVPTLRINAPDGKLRGIVFNYACHCTSLGGDHYRINGDWAGYATEQLEREHPGAVALCTIGCGADANPVTRGNLEDAVMHGKTLADEVTRVTTLPMQPVRSAPVAHFDYAALPFDLPTEEELRERLEDPRPQMQRHAKKLLETYQSKGRLPATYPVPVQTWQFGDELTMIFMGGEVVVDYALRLKKLVDDPQLWVTAYANDVLGYIVSERMRPEGGYEYDYSGVFYGLPGPWASGSEDKLIGQIQRLLESTENRSPVSADQSLHKLRVADPYRVELVAAEPLVADPINFAFDGEGRLWVVEMGDYPEGEQGGRVKVLHDTDQDGRFDTAETFLSELSFPTGVQPWGDGALITAAPDILLARDTDGDGKADDVQTLYSGFRLANPQHRISGFAFGLDGALHLAAGDNLSEITSERTGEVLDASGHDLKIWPDDGRMQTTSGRTQYLRSRDDWGHWFGSDNSRPGYHYPIEDRYLQRNPSVRFPSNNQPLFQPAVAPPVFPITRATERFNDLYAANRFTSACSSHVARTPMFRSGGHDSLMVCEPVHNLVHRSMLVPDGSTYRAERLASESQSEFLASSDPWFRPVCAKIGPDGALWIADMYRAVIEHPEWIPDAWQQQVDLRAGADRGRIYRISSPQTAAYQSPGIKDASIDALIAMLRSPIGPRRDLAHRRLLELSAASVSEALKRLDLDQESPATVAHVISLLATHRSLEPDTLCAALQRGHAGLQCVALRLSESQLDNRLVLESVCRLAHQKDPAVLLQTALTLGESQSDRAGAALAAIAARPDLDSWMARAVASSAQPHAEVIAANLLQTLRESESVPAETTMQLFSDLLLTAGSSSDQLADSLRKTLEDDRLPKETRWLIAASAMQAQRTTKQNESELRKAIEQLYRDAIQTAADQDRSATLRVKAMALVGLGIAPRAEERSWLLTLISPAVPPAVQSAAMDHLSQAGDVEVADALIDRWPSLSQSLRQQCVWQLLSRSKLHQQLLDAIESGRIGLNDLSPAAKQQLLQSGSRSMKVRAARLVHTYSSPDKGRLIGRYLEQDPGPGTAPAEEGPALFKQHCGTCHLPGESGAAVGASLENLSDPSDASLMTSILDPNRSMEPKYQTYLVQTVDGRSFVGTIESEAGESLTLAHADGKRTVLNRSEIEAMKNTGVSLMPEGFENTLSPSQVHAIIDYLQTATTRAN</sequence>
<keyword evidence="1 4" id="KW-0349">Heme</keyword>
<evidence type="ECO:0000313" key="7">
    <source>
        <dbReference type="Proteomes" id="UP000324479"/>
    </source>
</evidence>
<keyword evidence="7" id="KW-1185">Reference proteome</keyword>
<comment type="caution">
    <text evidence="6">The sequence shown here is derived from an EMBL/GenBank/DDBJ whole genome shotgun (WGS) entry which is preliminary data.</text>
</comment>
<protein>
    <submittedName>
        <fullName evidence="6">C-type cytochrome</fullName>
    </submittedName>
</protein>
<dbReference type="GO" id="GO:0009055">
    <property type="term" value="F:electron transfer activity"/>
    <property type="evidence" value="ECO:0007669"/>
    <property type="project" value="InterPro"/>
</dbReference>
<evidence type="ECO:0000256" key="2">
    <source>
        <dbReference type="ARBA" id="ARBA00022723"/>
    </source>
</evidence>
<dbReference type="InterPro" id="IPR013427">
    <property type="entry name" value="Haem-bd_dom_put"/>
</dbReference>
<gene>
    <name evidence="6" type="ORF">FYK55_02060</name>
</gene>
<feature type="domain" description="Cytochrome c" evidence="5">
    <location>
        <begin position="1268"/>
        <end position="1401"/>
    </location>
</feature>
<dbReference type="EMBL" id="VWOX01000001">
    <property type="protein sequence ID" value="KAA5547209.1"/>
    <property type="molecule type" value="Genomic_DNA"/>
</dbReference>
<evidence type="ECO:0000313" key="6">
    <source>
        <dbReference type="EMBL" id="KAA5547209.1"/>
    </source>
</evidence>
<dbReference type="SUPFAM" id="SSF46626">
    <property type="entry name" value="Cytochrome c"/>
    <property type="match status" value="1"/>
</dbReference>
<dbReference type="Pfam" id="PF23500">
    <property type="entry name" value="DUF7133"/>
    <property type="match status" value="1"/>
</dbReference>
<dbReference type="InterPro" id="IPR009056">
    <property type="entry name" value="Cyt_c-like_dom"/>
</dbReference>
<reference evidence="6 7" key="1">
    <citation type="submission" date="2019-08" db="EMBL/GenBank/DDBJ databases">
        <authorList>
            <person name="Dhanesh K."/>
            <person name="Kumar G."/>
            <person name="Sasikala C."/>
            <person name="Venkata Ramana C."/>
        </authorList>
    </citation>
    <scope>NUCLEOTIDE SEQUENCE [LARGE SCALE GENOMIC DNA]</scope>
    <source>
        <strain evidence="6 7">JC645</strain>
    </source>
</reference>
<dbReference type="InterPro" id="IPR013428">
    <property type="entry name" value="Membrane-bound_put_N"/>
</dbReference>
<name>A0A5M6DLV9_9BACT</name>
<dbReference type="GO" id="GO:0046872">
    <property type="term" value="F:metal ion binding"/>
    <property type="evidence" value="ECO:0007669"/>
    <property type="project" value="UniProtKB-KW"/>
</dbReference>
<dbReference type="NCBIfam" id="TIGR02603">
    <property type="entry name" value="CxxCH_TIGR02603"/>
    <property type="match status" value="1"/>
</dbReference>
<dbReference type="GO" id="GO:0020037">
    <property type="term" value="F:heme binding"/>
    <property type="evidence" value="ECO:0007669"/>
    <property type="project" value="InterPro"/>
</dbReference>
<dbReference type="InterPro" id="IPR011042">
    <property type="entry name" value="6-blade_b-propeller_TolB-like"/>
</dbReference>
<organism evidence="6 7">
    <name type="scientific">Roseiconus nitratireducens</name>
    <dbReference type="NCBI Taxonomy" id="2605748"/>
    <lineage>
        <taxon>Bacteria</taxon>
        <taxon>Pseudomonadati</taxon>
        <taxon>Planctomycetota</taxon>
        <taxon>Planctomycetia</taxon>
        <taxon>Pirellulales</taxon>
        <taxon>Pirellulaceae</taxon>
        <taxon>Roseiconus</taxon>
    </lineage>
</organism>
<dbReference type="InterPro" id="IPR011041">
    <property type="entry name" value="Quinoprot_gluc/sorb_DH_b-prop"/>
</dbReference>
<dbReference type="Proteomes" id="UP000324479">
    <property type="component" value="Unassembled WGS sequence"/>
</dbReference>
<dbReference type="Pfam" id="PF04734">
    <property type="entry name" value="Ceramidase_alk"/>
    <property type="match status" value="1"/>
</dbReference>
<keyword evidence="2 4" id="KW-0479">Metal-binding</keyword>
<proteinExistence type="predicted"/>
<evidence type="ECO:0000256" key="4">
    <source>
        <dbReference type="PROSITE-ProRule" id="PRU00433"/>
    </source>
</evidence>
<dbReference type="Gene3D" id="1.10.760.10">
    <property type="entry name" value="Cytochrome c-like domain"/>
    <property type="match status" value="1"/>
</dbReference>
<evidence type="ECO:0000256" key="3">
    <source>
        <dbReference type="ARBA" id="ARBA00023004"/>
    </source>
</evidence>
<dbReference type="PROSITE" id="PS51007">
    <property type="entry name" value="CYTC"/>
    <property type="match status" value="1"/>
</dbReference>
<dbReference type="InterPro" id="IPR031329">
    <property type="entry name" value="NEUT/ALK_ceramidase_N"/>
</dbReference>
<keyword evidence="3 4" id="KW-0408">Iron</keyword>
<evidence type="ECO:0000259" key="5">
    <source>
        <dbReference type="PROSITE" id="PS51007"/>
    </source>
</evidence>
<dbReference type="PANTHER" id="PTHR33546:SF1">
    <property type="entry name" value="LARGE, MULTIFUNCTIONAL SECRETED PROTEIN"/>
    <property type="match status" value="1"/>
</dbReference>
<accession>A0A5M6DLV9</accession>
<evidence type="ECO:0000256" key="1">
    <source>
        <dbReference type="ARBA" id="ARBA00022617"/>
    </source>
</evidence>
<dbReference type="SUPFAM" id="SSF50952">
    <property type="entry name" value="Soluble quinoprotein glucose dehydrogenase"/>
    <property type="match status" value="1"/>
</dbReference>